<feature type="non-terminal residue" evidence="1">
    <location>
        <position position="1"/>
    </location>
</feature>
<dbReference type="Pfam" id="PF14224">
    <property type="entry name" value="DUF4331"/>
    <property type="match status" value="1"/>
</dbReference>
<dbReference type="OrthoDB" id="9791748at2"/>
<dbReference type="InterPro" id="IPR025566">
    <property type="entry name" value="DUF4331"/>
</dbReference>
<accession>A0A3N6NNT1</accession>
<proteinExistence type="predicted"/>
<evidence type="ECO:0000313" key="2">
    <source>
        <dbReference type="Proteomes" id="UP000269154"/>
    </source>
</evidence>
<name>A0A3N6NNT1_9CYAN</name>
<comment type="caution">
    <text evidence="1">The sequence shown here is derived from an EMBL/GenBank/DDBJ whole genome shotgun (WGS) entry which is preliminary data.</text>
</comment>
<evidence type="ECO:0000313" key="1">
    <source>
        <dbReference type="EMBL" id="RQH16745.1"/>
    </source>
</evidence>
<dbReference type="RefSeq" id="WP_124155862.1">
    <property type="nucleotide sequence ID" value="NZ_CAWOLW010000494.1"/>
</dbReference>
<dbReference type="Proteomes" id="UP000269154">
    <property type="component" value="Unassembled WGS sequence"/>
</dbReference>
<organism evidence="1 2">
    <name type="scientific">Okeania hirsuta</name>
    <dbReference type="NCBI Taxonomy" id="1458930"/>
    <lineage>
        <taxon>Bacteria</taxon>
        <taxon>Bacillati</taxon>
        <taxon>Cyanobacteriota</taxon>
        <taxon>Cyanophyceae</taxon>
        <taxon>Oscillatoriophycideae</taxon>
        <taxon>Oscillatoriales</taxon>
        <taxon>Microcoleaceae</taxon>
        <taxon>Okeania</taxon>
    </lineage>
</organism>
<sequence length="107" mass="12579">RPGDEIIYRFTFTRNNEDPTTFFNIRLGKINIRTTYTMERSIDGGASFQTIVQDESYRPLNRSRQMKVELSGTTYESLMTGHHLYQHWRKGIRGPADDPFLLILEHL</sequence>
<reference evidence="1 2" key="1">
    <citation type="journal article" date="2018" name="ACS Chem. Biol.">
        <title>Ketoreductase domain dysfunction expands chemodiversity: malyngamide biosynthesis in the cyanobacterium Okeania hirsuta.</title>
        <authorList>
            <person name="Moss N.A."/>
            <person name="Leao T."/>
            <person name="Rankin M."/>
            <person name="McCullough T.M."/>
            <person name="Qu P."/>
            <person name="Korobeynikov A."/>
            <person name="Smith J.L."/>
            <person name="Gerwick L."/>
            <person name="Gerwick W.H."/>
        </authorList>
    </citation>
    <scope>NUCLEOTIDE SEQUENCE [LARGE SCALE GENOMIC DNA]</scope>
    <source>
        <strain evidence="1 2">PAB10Feb10-1</strain>
    </source>
</reference>
<dbReference type="AlphaFoldDB" id="A0A3N6NNT1"/>
<dbReference type="EMBL" id="RCBY01000543">
    <property type="protein sequence ID" value="RQH16745.1"/>
    <property type="molecule type" value="Genomic_DNA"/>
</dbReference>
<protein>
    <submittedName>
        <fullName evidence="1">DUF4331 domain-containing protein</fullName>
    </submittedName>
</protein>
<keyword evidence="2" id="KW-1185">Reference proteome</keyword>
<gene>
    <name evidence="1" type="ORF">D5R40_33795</name>
</gene>